<sequence>MAIHAVAAAVEAADGPSALTLAAETHVPAEVTRRMPIRTAHHHMDLARAQLWENQHAESLSSLIRAKELAPQQTRHHPTAHEVTRMLVRTHRRADLPLARFSNWIGAV</sequence>
<comment type="caution">
    <text evidence="1">The sequence shown here is derived from an EMBL/GenBank/DDBJ whole genome shotgun (WGS) entry which is preliminary data.</text>
</comment>
<evidence type="ECO:0000313" key="1">
    <source>
        <dbReference type="EMBL" id="GAA1874019.1"/>
    </source>
</evidence>
<dbReference type="RefSeq" id="WP_344105865.1">
    <property type="nucleotide sequence ID" value="NZ_BAAANL010000009.1"/>
</dbReference>
<dbReference type="EMBL" id="BAAANL010000009">
    <property type="protein sequence ID" value="GAA1874019.1"/>
    <property type="molecule type" value="Genomic_DNA"/>
</dbReference>
<gene>
    <name evidence="1" type="ORF">GCM10009751_36910</name>
</gene>
<dbReference type="Proteomes" id="UP001501094">
    <property type="component" value="Unassembled WGS sequence"/>
</dbReference>
<accession>A0ABN2NMW1</accession>
<proteinExistence type="predicted"/>
<name>A0ABN2NMW1_9MICO</name>
<protein>
    <submittedName>
        <fullName evidence="1">Uncharacterized protein</fullName>
    </submittedName>
</protein>
<reference evidence="1 2" key="1">
    <citation type="journal article" date="2019" name="Int. J. Syst. Evol. Microbiol.">
        <title>The Global Catalogue of Microorganisms (GCM) 10K type strain sequencing project: providing services to taxonomists for standard genome sequencing and annotation.</title>
        <authorList>
            <consortium name="The Broad Institute Genomics Platform"/>
            <consortium name="The Broad Institute Genome Sequencing Center for Infectious Disease"/>
            <person name="Wu L."/>
            <person name="Ma J."/>
        </authorList>
    </citation>
    <scope>NUCLEOTIDE SEQUENCE [LARGE SCALE GENOMIC DNA]</scope>
    <source>
        <strain evidence="1 2">JCM 14326</strain>
    </source>
</reference>
<organism evidence="1 2">
    <name type="scientific">Myceligenerans crystallogenes</name>
    <dbReference type="NCBI Taxonomy" id="316335"/>
    <lineage>
        <taxon>Bacteria</taxon>
        <taxon>Bacillati</taxon>
        <taxon>Actinomycetota</taxon>
        <taxon>Actinomycetes</taxon>
        <taxon>Micrococcales</taxon>
        <taxon>Promicromonosporaceae</taxon>
        <taxon>Myceligenerans</taxon>
    </lineage>
</organism>
<evidence type="ECO:0000313" key="2">
    <source>
        <dbReference type="Proteomes" id="UP001501094"/>
    </source>
</evidence>
<keyword evidence="2" id="KW-1185">Reference proteome</keyword>